<evidence type="ECO:0000313" key="3">
    <source>
        <dbReference type="Proteomes" id="UP000000768"/>
    </source>
</evidence>
<evidence type="ECO:0008006" key="4">
    <source>
        <dbReference type="Google" id="ProtNLM"/>
    </source>
</evidence>
<dbReference type="GO" id="GO:0003700">
    <property type="term" value="F:DNA-binding transcription factor activity"/>
    <property type="evidence" value="ECO:0000318"/>
    <property type="project" value="GO_Central"/>
</dbReference>
<gene>
    <name evidence="2" type="ORF">SORBI_3008G050100</name>
</gene>
<evidence type="ECO:0000256" key="1">
    <source>
        <dbReference type="SAM" id="MobiDB-lite"/>
    </source>
</evidence>
<dbReference type="InParanoid" id="A0A1B6PBM0"/>
<dbReference type="Proteomes" id="UP000000768">
    <property type="component" value="Chromosome 8"/>
</dbReference>
<protein>
    <recommendedName>
        <fullName evidence="4">SAP domain-containing protein</fullName>
    </recommendedName>
</protein>
<sequence>MEFAAMKRRDLLELCRQHGLATRGSKADLAAGLAGALSLQGLAAAAAESVVGLVVGKGCLKRGDTSRASKKVRFALDETSEVKGRRRRSQMILSLAVAKKRGRSKARKALPSAAASGRGRRRKRNDGGGSAHESVTREVGAKAPVTRSRMKVVCLHAPSGVESQINPAEAEEGGEVVGTAIGRKQKRKAQENAEVITNSWAGISRRVNTRPRDGRDCKKGISHRVTRSLSSSAAAVLLPLDAEGKRGATKVGDGNDELSAEEHAAGVQDLTIAASPVIIESSSSSSKGGDCIPSVQKPLKVVVSCRTTRLSSVAADVILPTVVGKKRRKTTGRPKARKTLPTATLGRRGSQQKCDVAGDSVDHGAFGEGGADAPMTQFRTKAVNSRAESGVESQNNLAEAEEEEEAVEATTYRKQKQKIQENAEDISANAPSGISHRRTRKSSSSPAAVLLSPVVEKMEEADGKDELGVKELAEVKVLATTTLPIIAESRSKRKEEDYVPAELKPAKVEFYGRTTRSHSIAAAVSSPTVIGRKVRKAGDVHPNGEVSIDLEVPRNDAPITKSLRSRVVHCSVVGETRARKKLEIKRKPSRPATHRHQPIVPSVEEKEQVDVLCKFSQHRRSSRNHPQPDELLRNTNLENSKLSRVPVGGKDLSIAHRLTRNTTETRLEDVESLSSGFKDRITRSYKDNIARNGGRVSLPDNNGNKASASETALGVLDERTKGMHESVSNKEFQNAKAGDMGKQPAVRGCVRRSTHKSGTSVRI</sequence>
<feature type="compositionally biased region" description="Basic residues" evidence="1">
    <location>
        <begin position="98"/>
        <end position="108"/>
    </location>
</feature>
<reference evidence="2 3" key="1">
    <citation type="journal article" date="2009" name="Nature">
        <title>The Sorghum bicolor genome and the diversification of grasses.</title>
        <authorList>
            <person name="Paterson A.H."/>
            <person name="Bowers J.E."/>
            <person name="Bruggmann R."/>
            <person name="Dubchak I."/>
            <person name="Grimwood J."/>
            <person name="Gundlach H."/>
            <person name="Haberer G."/>
            <person name="Hellsten U."/>
            <person name="Mitros T."/>
            <person name="Poliakov A."/>
            <person name="Schmutz J."/>
            <person name="Spannagl M."/>
            <person name="Tang H."/>
            <person name="Wang X."/>
            <person name="Wicker T."/>
            <person name="Bharti A.K."/>
            <person name="Chapman J."/>
            <person name="Feltus F.A."/>
            <person name="Gowik U."/>
            <person name="Grigoriev I.V."/>
            <person name="Lyons E."/>
            <person name="Maher C.A."/>
            <person name="Martis M."/>
            <person name="Narechania A."/>
            <person name="Otillar R.P."/>
            <person name="Penning B.W."/>
            <person name="Salamov A.A."/>
            <person name="Wang Y."/>
            <person name="Zhang L."/>
            <person name="Carpita N.C."/>
            <person name="Freeling M."/>
            <person name="Gingle A.R."/>
            <person name="Hash C.T."/>
            <person name="Keller B."/>
            <person name="Klein P."/>
            <person name="Kresovich S."/>
            <person name="McCann M.C."/>
            <person name="Ming R."/>
            <person name="Peterson D.G."/>
            <person name="Mehboob-ur-Rahman"/>
            <person name="Ware D."/>
            <person name="Westhoff P."/>
            <person name="Mayer K.F."/>
            <person name="Messing J."/>
            <person name="Rokhsar D.S."/>
        </authorList>
    </citation>
    <scope>NUCLEOTIDE SEQUENCE [LARGE SCALE GENOMIC DNA]</scope>
    <source>
        <strain evidence="3">cv. BTx623</strain>
    </source>
</reference>
<feature type="compositionally biased region" description="Basic residues" evidence="1">
    <location>
        <begin position="584"/>
        <end position="597"/>
    </location>
</feature>
<accession>A0A1B6PBM0</accession>
<feature type="region of interest" description="Disordered" evidence="1">
    <location>
        <begin position="389"/>
        <end position="408"/>
    </location>
</feature>
<keyword evidence="3" id="KW-1185">Reference proteome</keyword>
<dbReference type="GO" id="GO:0043565">
    <property type="term" value="F:sequence-specific DNA binding"/>
    <property type="evidence" value="ECO:0000318"/>
    <property type="project" value="GO_Central"/>
</dbReference>
<dbReference type="OMA" id="PATHRHQ"/>
<feature type="region of interest" description="Disordered" evidence="1">
    <location>
        <begin position="617"/>
        <end position="644"/>
    </location>
</feature>
<proteinExistence type="predicted"/>
<feature type="region of interest" description="Disordered" evidence="1">
    <location>
        <begin position="98"/>
        <end position="143"/>
    </location>
</feature>
<dbReference type="OrthoDB" id="676620at2759"/>
<feature type="compositionally biased region" description="Polar residues" evidence="1">
    <location>
        <begin position="633"/>
        <end position="642"/>
    </location>
</feature>
<feature type="region of interest" description="Disordered" evidence="1">
    <location>
        <begin position="734"/>
        <end position="763"/>
    </location>
</feature>
<feature type="compositionally biased region" description="Basic residues" evidence="1">
    <location>
        <begin position="326"/>
        <end position="338"/>
    </location>
</feature>
<feature type="region of interest" description="Disordered" evidence="1">
    <location>
        <begin position="584"/>
        <end position="605"/>
    </location>
</feature>
<feature type="region of interest" description="Disordered" evidence="1">
    <location>
        <begin position="326"/>
        <end position="354"/>
    </location>
</feature>
<dbReference type="Gramene" id="KXG23053">
    <property type="protein sequence ID" value="KXG23053"/>
    <property type="gene ID" value="SORBI_3008G050100"/>
</dbReference>
<name>A0A1B6PBM0_SORBI</name>
<organism evidence="2 3">
    <name type="scientific">Sorghum bicolor</name>
    <name type="common">Sorghum</name>
    <name type="synonym">Sorghum vulgare</name>
    <dbReference type="NCBI Taxonomy" id="4558"/>
    <lineage>
        <taxon>Eukaryota</taxon>
        <taxon>Viridiplantae</taxon>
        <taxon>Streptophyta</taxon>
        <taxon>Embryophyta</taxon>
        <taxon>Tracheophyta</taxon>
        <taxon>Spermatophyta</taxon>
        <taxon>Magnoliopsida</taxon>
        <taxon>Liliopsida</taxon>
        <taxon>Poales</taxon>
        <taxon>Poaceae</taxon>
        <taxon>PACMAD clade</taxon>
        <taxon>Panicoideae</taxon>
        <taxon>Andropogonodae</taxon>
        <taxon>Andropogoneae</taxon>
        <taxon>Sorghinae</taxon>
        <taxon>Sorghum</taxon>
    </lineage>
</organism>
<evidence type="ECO:0000313" key="2">
    <source>
        <dbReference type="EMBL" id="KXG23053.1"/>
    </source>
</evidence>
<dbReference type="EMBL" id="CM000767">
    <property type="protein sequence ID" value="KXG23053.1"/>
    <property type="molecule type" value="Genomic_DNA"/>
</dbReference>
<dbReference type="GO" id="GO:0005634">
    <property type="term" value="C:nucleus"/>
    <property type="evidence" value="ECO:0000318"/>
    <property type="project" value="GO_Central"/>
</dbReference>
<reference evidence="3" key="2">
    <citation type="journal article" date="2018" name="Plant J.">
        <title>The Sorghum bicolor reference genome: improved assembly, gene annotations, a transcriptome atlas, and signatures of genome organization.</title>
        <authorList>
            <person name="McCormick R.F."/>
            <person name="Truong S.K."/>
            <person name="Sreedasyam A."/>
            <person name="Jenkins J."/>
            <person name="Shu S."/>
            <person name="Sims D."/>
            <person name="Kennedy M."/>
            <person name="Amirebrahimi M."/>
            <person name="Weers B.D."/>
            <person name="McKinley B."/>
            <person name="Mattison A."/>
            <person name="Morishige D.T."/>
            <person name="Grimwood J."/>
            <person name="Schmutz J."/>
            <person name="Mullet J.E."/>
        </authorList>
    </citation>
    <scope>NUCLEOTIDE SEQUENCE [LARGE SCALE GENOMIC DNA]</scope>
    <source>
        <strain evidence="3">cv. BTx623</strain>
    </source>
</reference>
<dbReference type="AlphaFoldDB" id="A0A1B6PBM0"/>